<feature type="region of interest" description="Disordered" evidence="1">
    <location>
        <begin position="219"/>
        <end position="326"/>
    </location>
</feature>
<keyword evidence="2" id="KW-1133">Transmembrane helix</keyword>
<feature type="compositionally biased region" description="Polar residues" evidence="1">
    <location>
        <begin position="382"/>
        <end position="391"/>
    </location>
</feature>
<feature type="compositionally biased region" description="Low complexity" evidence="1">
    <location>
        <begin position="243"/>
        <end position="313"/>
    </location>
</feature>
<name>A0AAU1LQ39_9ACTN</name>
<feature type="compositionally biased region" description="Low complexity" evidence="1">
    <location>
        <begin position="74"/>
        <end position="93"/>
    </location>
</feature>
<feature type="domain" description="Peptidoglycan binding-like" evidence="3">
    <location>
        <begin position="322"/>
        <end position="380"/>
    </location>
</feature>
<keyword evidence="2" id="KW-0812">Transmembrane</keyword>
<feature type="region of interest" description="Disordered" evidence="1">
    <location>
        <begin position="365"/>
        <end position="391"/>
    </location>
</feature>
<dbReference type="Pfam" id="PF01471">
    <property type="entry name" value="PG_binding_1"/>
    <property type="match status" value="1"/>
</dbReference>
<feature type="compositionally biased region" description="Gly residues" evidence="1">
    <location>
        <begin position="131"/>
        <end position="144"/>
    </location>
</feature>
<evidence type="ECO:0000313" key="4">
    <source>
        <dbReference type="EMBL" id="WTQ73370.1"/>
    </source>
</evidence>
<dbReference type="InterPro" id="IPR036366">
    <property type="entry name" value="PGBDSf"/>
</dbReference>
<proteinExistence type="predicted"/>
<dbReference type="InterPro" id="IPR036365">
    <property type="entry name" value="PGBD-like_sf"/>
</dbReference>
<evidence type="ECO:0000256" key="2">
    <source>
        <dbReference type="SAM" id="Phobius"/>
    </source>
</evidence>
<dbReference type="InterPro" id="IPR002477">
    <property type="entry name" value="Peptidoglycan-bd-like"/>
</dbReference>
<dbReference type="EMBL" id="CP108169">
    <property type="protein sequence ID" value="WTQ73370.1"/>
    <property type="molecule type" value="Genomic_DNA"/>
</dbReference>
<feature type="region of interest" description="Disordered" evidence="1">
    <location>
        <begin position="1"/>
        <end position="193"/>
    </location>
</feature>
<protein>
    <submittedName>
        <fullName evidence="4">Peptidoglycan-binding protein</fullName>
    </submittedName>
</protein>
<evidence type="ECO:0000259" key="3">
    <source>
        <dbReference type="Pfam" id="PF01471"/>
    </source>
</evidence>
<feature type="transmembrane region" description="Helical" evidence="2">
    <location>
        <begin position="197"/>
        <end position="220"/>
    </location>
</feature>
<evidence type="ECO:0000256" key="1">
    <source>
        <dbReference type="SAM" id="MobiDB-lite"/>
    </source>
</evidence>
<organism evidence="4">
    <name type="scientific">Streptomyces sp. NBC_00148</name>
    <dbReference type="NCBI Taxonomy" id="2903626"/>
    <lineage>
        <taxon>Bacteria</taxon>
        <taxon>Bacillati</taxon>
        <taxon>Actinomycetota</taxon>
        <taxon>Actinomycetes</taxon>
        <taxon>Kitasatosporales</taxon>
        <taxon>Streptomycetaceae</taxon>
        <taxon>Streptomyces</taxon>
    </lineage>
</organism>
<keyword evidence="2" id="KW-0472">Membrane</keyword>
<feature type="compositionally biased region" description="Gly residues" evidence="1">
    <location>
        <begin position="151"/>
        <end position="160"/>
    </location>
</feature>
<dbReference type="SUPFAM" id="SSF47090">
    <property type="entry name" value="PGBD-like"/>
    <property type="match status" value="1"/>
</dbReference>
<dbReference type="AlphaFoldDB" id="A0AAU1LQ39"/>
<reference evidence="4" key="1">
    <citation type="submission" date="2022-10" db="EMBL/GenBank/DDBJ databases">
        <title>The complete genomes of actinobacterial strains from the NBC collection.</title>
        <authorList>
            <person name="Joergensen T.S."/>
            <person name="Alvarez Arevalo M."/>
            <person name="Sterndorff E.B."/>
            <person name="Faurdal D."/>
            <person name="Vuksanovic O."/>
            <person name="Mourched A.-S."/>
            <person name="Charusanti P."/>
            <person name="Shaw S."/>
            <person name="Blin K."/>
            <person name="Weber T."/>
        </authorList>
    </citation>
    <scope>NUCLEOTIDE SEQUENCE</scope>
    <source>
        <strain evidence="4">NBC_00148</strain>
    </source>
</reference>
<sequence>MTGHMCPECGGEQGARPGAGCACGARTADRDARSAEIAAAEDFDPLRIRPYVTLNSDDTSDPYAAQGGGGQDTGGAHAAQGDGSGRGAYATTGTGDGDTRGMPLAPGGGGEHDAPGPEAAATTMPLFLDGVRGGALDGTAGGVRGSASDGAAGGAGRGPGPGVPPDASAVDEARRRTAAAYAGSGPDPVQPRRRRPFAVVAVGAAVAAVVGTAAFASGLFDDEDRREAALPEVTSSVPDAGGEPAASVSESPSASPSATPSRSASASPSASPSPSKSPSASRSATASASPSPSASATKAPATTAAAPPVEEASGSTLRRGDRGAEVSELQRRLQEIWVYRGPDDGDYSERVEQAVAEYQRWVSVQGDPSGVYGPETRRALEAQTSGRGRRS</sequence>
<gene>
    <name evidence="4" type="ORF">OG222_09830</name>
</gene>
<dbReference type="Gene3D" id="1.10.101.10">
    <property type="entry name" value="PGBD-like superfamily/PGBD"/>
    <property type="match status" value="1"/>
</dbReference>
<accession>A0AAU1LQ39</accession>
<feature type="compositionally biased region" description="Low complexity" evidence="1">
    <location>
        <begin position="14"/>
        <end position="26"/>
    </location>
</feature>